<organism evidence="2 3">
    <name type="scientific">Candidatus Paralactobacillus gallistercoris</name>
    <dbReference type="NCBI Taxonomy" id="2838724"/>
    <lineage>
        <taxon>Bacteria</taxon>
        <taxon>Bacillati</taxon>
        <taxon>Bacillota</taxon>
        <taxon>Bacilli</taxon>
        <taxon>Lactobacillales</taxon>
        <taxon>Lactobacillaceae</taxon>
        <taxon>Lactobacillus</taxon>
    </lineage>
</organism>
<protein>
    <submittedName>
        <fullName evidence="2">Uncharacterized protein</fullName>
    </submittedName>
</protein>
<feature type="compositionally biased region" description="Basic and acidic residues" evidence="1">
    <location>
        <begin position="1"/>
        <end position="11"/>
    </location>
</feature>
<evidence type="ECO:0000313" key="2">
    <source>
        <dbReference type="EMBL" id="MBU3851437.1"/>
    </source>
</evidence>
<feature type="region of interest" description="Disordered" evidence="1">
    <location>
        <begin position="1"/>
        <end position="47"/>
    </location>
</feature>
<sequence length="108" mass="11795">MGLFDDGRPDDGPSYATGPSYGNPSYSTGPSYDTNYSSSDDNDSWGSSSSYTHMANLVDVTTPSGTTYTYHTLSDAIDYVAGNTSYGYDEIKAMLSYTDDFDGYRIEY</sequence>
<gene>
    <name evidence="2" type="ORF">H9901_01890</name>
</gene>
<feature type="compositionally biased region" description="Polar residues" evidence="1">
    <location>
        <begin position="20"/>
        <end position="30"/>
    </location>
</feature>
<name>A0A948TJI1_9LACO</name>
<feature type="compositionally biased region" description="Low complexity" evidence="1">
    <location>
        <begin position="31"/>
        <end position="47"/>
    </location>
</feature>
<dbReference type="EMBL" id="JAHLFS010000025">
    <property type="protein sequence ID" value="MBU3851437.1"/>
    <property type="molecule type" value="Genomic_DNA"/>
</dbReference>
<accession>A0A948TJI1</accession>
<evidence type="ECO:0000313" key="3">
    <source>
        <dbReference type="Proteomes" id="UP000777303"/>
    </source>
</evidence>
<reference evidence="2" key="1">
    <citation type="journal article" date="2021" name="PeerJ">
        <title>Extensive microbial diversity within the chicken gut microbiome revealed by metagenomics and culture.</title>
        <authorList>
            <person name="Gilroy R."/>
            <person name="Ravi A."/>
            <person name="Getino M."/>
            <person name="Pursley I."/>
            <person name="Horton D.L."/>
            <person name="Alikhan N.F."/>
            <person name="Baker D."/>
            <person name="Gharbi K."/>
            <person name="Hall N."/>
            <person name="Watson M."/>
            <person name="Adriaenssens E.M."/>
            <person name="Foster-Nyarko E."/>
            <person name="Jarju S."/>
            <person name="Secka A."/>
            <person name="Antonio M."/>
            <person name="Oren A."/>
            <person name="Chaudhuri R.R."/>
            <person name="La Ragione R."/>
            <person name="Hildebrand F."/>
            <person name="Pallen M.J."/>
        </authorList>
    </citation>
    <scope>NUCLEOTIDE SEQUENCE</scope>
    <source>
        <strain evidence="2">F6-6636</strain>
    </source>
</reference>
<dbReference type="AlphaFoldDB" id="A0A948TJI1"/>
<comment type="caution">
    <text evidence="2">The sequence shown here is derived from an EMBL/GenBank/DDBJ whole genome shotgun (WGS) entry which is preliminary data.</text>
</comment>
<proteinExistence type="predicted"/>
<evidence type="ECO:0000256" key="1">
    <source>
        <dbReference type="SAM" id="MobiDB-lite"/>
    </source>
</evidence>
<reference evidence="2" key="2">
    <citation type="submission" date="2021-04" db="EMBL/GenBank/DDBJ databases">
        <authorList>
            <person name="Gilroy R."/>
        </authorList>
    </citation>
    <scope>NUCLEOTIDE SEQUENCE</scope>
    <source>
        <strain evidence="2">F6-6636</strain>
    </source>
</reference>
<dbReference type="Proteomes" id="UP000777303">
    <property type="component" value="Unassembled WGS sequence"/>
</dbReference>